<dbReference type="FunCoup" id="A0A7M7QFN8">
    <property type="interactions" value="26"/>
</dbReference>
<dbReference type="KEGG" id="nvi:116417378"/>
<reference evidence="1" key="1">
    <citation type="submission" date="2021-01" db="UniProtKB">
        <authorList>
            <consortium name="EnsemblMetazoa"/>
        </authorList>
    </citation>
    <scope>IDENTIFICATION</scope>
</reference>
<evidence type="ECO:0000313" key="2">
    <source>
        <dbReference type="Proteomes" id="UP000002358"/>
    </source>
</evidence>
<organism evidence="1 2">
    <name type="scientific">Nasonia vitripennis</name>
    <name type="common">Parasitic wasp</name>
    <dbReference type="NCBI Taxonomy" id="7425"/>
    <lineage>
        <taxon>Eukaryota</taxon>
        <taxon>Metazoa</taxon>
        <taxon>Ecdysozoa</taxon>
        <taxon>Arthropoda</taxon>
        <taxon>Hexapoda</taxon>
        <taxon>Insecta</taxon>
        <taxon>Pterygota</taxon>
        <taxon>Neoptera</taxon>
        <taxon>Endopterygota</taxon>
        <taxon>Hymenoptera</taxon>
        <taxon>Apocrita</taxon>
        <taxon>Proctotrupomorpha</taxon>
        <taxon>Chalcidoidea</taxon>
        <taxon>Pteromalidae</taxon>
        <taxon>Pteromalinae</taxon>
        <taxon>Nasonia</taxon>
    </lineage>
</organism>
<dbReference type="AlphaFoldDB" id="A0A7M7QFN8"/>
<proteinExistence type="predicted"/>
<dbReference type="EnsemblMetazoa" id="XM_031930167">
    <property type="protein sequence ID" value="XP_031786027"/>
    <property type="gene ID" value="LOC116417378"/>
</dbReference>
<name>A0A7M7QFN8_NASVI</name>
<dbReference type="InParanoid" id="A0A7M7QFN8"/>
<dbReference type="OrthoDB" id="7548759at2759"/>
<sequence length="377" mass="43918">MDAVKKTTQKFVLNKIVDELRVVNNHIPIDVINHVAEVLVEKFPDTFADKWESGERLIGKGTATSISKMRNRNNYLNRPHMDSNNLSNVLNIPFKKQNLVKCLRVACPQWQPLAYDTGVTEKSAEEDRLFLLLGFKEFREDDQKIFEKSVSALSDSFPLQRLLLNDLNNPPTFEDIQTTWPCLLDTFYMMLHFSFLTICTCEDVQETIKKDVPTMLAYGKLKQWIDIDVIITEEQQYLTAIKIIFQYFKEEFTNLFVTIPPNTNLDLVLLSENHPTILMMESVAANDTDVEGTENTWQYFLFMECKPVNEFDSFLDAVITLLASYYVFNYLWPQQVPCFLECLQMRYMKSFNESTRVTEKVYTFFKKLQTVKPAAVL</sequence>
<protein>
    <submittedName>
        <fullName evidence="1">Uncharacterized protein</fullName>
    </submittedName>
</protein>
<dbReference type="EnsemblMetazoa" id="XM_031930166">
    <property type="protein sequence ID" value="XP_031786026"/>
    <property type="gene ID" value="LOC116417378"/>
</dbReference>
<dbReference type="RefSeq" id="XP_031786026.1">
    <property type="nucleotide sequence ID" value="XM_031930166.1"/>
</dbReference>
<keyword evidence="2" id="KW-1185">Reference proteome</keyword>
<dbReference type="PANTHER" id="PTHR31025">
    <property type="entry name" value="SI:CH211-196P9.1-RELATED"/>
    <property type="match status" value="1"/>
</dbReference>
<dbReference type="PANTHER" id="PTHR31025:SF22">
    <property type="entry name" value="IP13529P"/>
    <property type="match status" value="1"/>
</dbReference>
<evidence type="ECO:0000313" key="1">
    <source>
        <dbReference type="EnsemblMetazoa" id="XP_031786026"/>
    </source>
</evidence>
<accession>A0A7M7QFN8</accession>
<dbReference type="Proteomes" id="UP000002358">
    <property type="component" value="Unassembled WGS sequence"/>
</dbReference>
<dbReference type="RefSeq" id="XP_031786027.1">
    <property type="nucleotide sequence ID" value="XM_031930167.1"/>
</dbReference>
<dbReference type="GeneID" id="116417378"/>